<name>A0A8S5UY36_9CAUD</name>
<reference evidence="2" key="1">
    <citation type="journal article" date="2021" name="Proc. Natl. Acad. Sci. U.S.A.">
        <title>A Catalog of Tens of Thousands of Viruses from Human Metagenomes Reveals Hidden Associations with Chronic Diseases.</title>
        <authorList>
            <person name="Tisza M.J."/>
            <person name="Buck C.B."/>
        </authorList>
    </citation>
    <scope>NUCLEOTIDE SEQUENCE</scope>
    <source>
        <strain evidence="2">CtjKY6</strain>
    </source>
</reference>
<evidence type="ECO:0000313" key="2">
    <source>
        <dbReference type="EMBL" id="DAF99408.1"/>
    </source>
</evidence>
<dbReference type="EMBL" id="BK016165">
    <property type="protein sequence ID" value="DAF99408.1"/>
    <property type="molecule type" value="Genomic_DNA"/>
</dbReference>
<proteinExistence type="predicted"/>
<sequence>MFSNGAVKHQTLRSADSAEGYPLLHEAHPHKYL</sequence>
<accession>A0A8S5UY36</accession>
<feature type="region of interest" description="Disordered" evidence="1">
    <location>
        <begin position="1"/>
        <end position="20"/>
    </location>
</feature>
<evidence type="ECO:0000256" key="1">
    <source>
        <dbReference type="SAM" id="MobiDB-lite"/>
    </source>
</evidence>
<protein>
    <submittedName>
        <fullName evidence="2">Uncharacterized protein</fullName>
    </submittedName>
</protein>
<organism evidence="2">
    <name type="scientific">Siphoviridae sp. ctjKY6</name>
    <dbReference type="NCBI Taxonomy" id="2825631"/>
    <lineage>
        <taxon>Viruses</taxon>
        <taxon>Duplodnaviria</taxon>
        <taxon>Heunggongvirae</taxon>
        <taxon>Uroviricota</taxon>
        <taxon>Caudoviricetes</taxon>
    </lineage>
</organism>